<dbReference type="PATRIC" id="fig|908809.3.peg.1662"/>
<dbReference type="Proteomes" id="UP000052015">
    <property type="component" value="Unassembled WGS sequence"/>
</dbReference>
<keyword evidence="3" id="KW-1185">Reference proteome</keyword>
<evidence type="ECO:0000256" key="1">
    <source>
        <dbReference type="SAM" id="Phobius"/>
    </source>
</evidence>
<protein>
    <recommendedName>
        <fullName evidence="4">Integral membrane protein</fullName>
    </recommendedName>
</protein>
<dbReference type="PANTHER" id="PTHR40076">
    <property type="entry name" value="MEMBRANE PROTEIN-RELATED"/>
    <property type="match status" value="1"/>
</dbReference>
<feature type="transmembrane region" description="Helical" evidence="1">
    <location>
        <begin position="94"/>
        <end position="117"/>
    </location>
</feature>
<evidence type="ECO:0000313" key="2">
    <source>
        <dbReference type="EMBL" id="KRQ86455.1"/>
    </source>
</evidence>
<dbReference type="OrthoDB" id="9784844at2"/>
<reference evidence="2 3" key="1">
    <citation type="submission" date="2015-09" db="EMBL/GenBank/DDBJ databases">
        <title>Draft genome sequence of a Caloramator mitchellensis, a moderate thermophile from the Great Artesian Basin of Australia.</title>
        <authorList>
            <person name="Patel B.K."/>
        </authorList>
    </citation>
    <scope>NUCLEOTIDE SEQUENCE [LARGE SCALE GENOMIC DNA]</scope>
    <source>
        <strain evidence="2 3">VF08</strain>
    </source>
</reference>
<accession>A0A0R3JSH2</accession>
<proteinExistence type="predicted"/>
<organism evidence="2 3">
    <name type="scientific">Caloramator mitchellensis</name>
    <dbReference type="NCBI Taxonomy" id="908809"/>
    <lineage>
        <taxon>Bacteria</taxon>
        <taxon>Bacillati</taxon>
        <taxon>Bacillota</taxon>
        <taxon>Clostridia</taxon>
        <taxon>Eubacteriales</taxon>
        <taxon>Clostridiaceae</taxon>
        <taxon>Caloramator</taxon>
    </lineage>
</organism>
<feature type="transmembrane region" description="Helical" evidence="1">
    <location>
        <begin position="52"/>
        <end position="73"/>
    </location>
</feature>
<dbReference type="STRING" id="908809.ABG79_01657"/>
<feature type="transmembrane region" description="Helical" evidence="1">
    <location>
        <begin position="156"/>
        <end position="180"/>
    </location>
</feature>
<evidence type="ECO:0000313" key="3">
    <source>
        <dbReference type="Proteomes" id="UP000052015"/>
    </source>
</evidence>
<dbReference type="Pfam" id="PF06161">
    <property type="entry name" value="DUF975"/>
    <property type="match status" value="1"/>
</dbReference>
<dbReference type="PANTHER" id="PTHR40076:SF1">
    <property type="entry name" value="MEMBRANE PROTEIN"/>
    <property type="match status" value="1"/>
</dbReference>
<keyword evidence="1" id="KW-0812">Transmembrane</keyword>
<keyword evidence="1" id="KW-1133">Transmembrane helix</keyword>
<gene>
    <name evidence="2" type="ORF">ABG79_01657</name>
</gene>
<name>A0A0R3JSH2_CALMK</name>
<keyword evidence="1" id="KW-0472">Membrane</keyword>
<comment type="caution">
    <text evidence="2">The sequence shown here is derived from an EMBL/GenBank/DDBJ whole genome shotgun (WGS) entry which is preliminary data.</text>
</comment>
<dbReference type="RefSeq" id="WP_057978994.1">
    <property type="nucleotide sequence ID" value="NZ_LKHP01000009.1"/>
</dbReference>
<dbReference type="EMBL" id="LKHP01000009">
    <property type="protein sequence ID" value="KRQ86455.1"/>
    <property type="molecule type" value="Genomic_DNA"/>
</dbReference>
<dbReference type="InterPro" id="IPR010380">
    <property type="entry name" value="DUF975"/>
</dbReference>
<dbReference type="AlphaFoldDB" id="A0A0R3JSH2"/>
<evidence type="ECO:0008006" key="4">
    <source>
        <dbReference type="Google" id="ProtNLM"/>
    </source>
</evidence>
<sequence length="228" mass="25447">MENYTSQIRINPELRAAAREQLKGKWGVAVLITILPSLIGGLLGAIPYAGVIISILISGPLALGVAMCFLKIIRKEDVKIENLFDGFKNFKTSFLAQLLIGIFIFLWSLLLVIPGIIASLSYSLTYYIIADEPELGALEAIKKSKEMMKGYKWNLFLLYLSFIGWGILSLLTLGIGFLWLGPYVNASFANFYEDLKNARNPKVSAIEGVNEKLIQESYEQKDEQNDEA</sequence>
<feature type="transmembrane region" description="Helical" evidence="1">
    <location>
        <begin position="26"/>
        <end position="46"/>
    </location>
</feature>